<evidence type="ECO:0000259" key="1">
    <source>
        <dbReference type="SMART" id="SM00382"/>
    </source>
</evidence>
<keyword evidence="3" id="KW-1185">Reference proteome</keyword>
<gene>
    <name evidence="2" type="ORF">ACFOSU_02885</name>
</gene>
<evidence type="ECO:0000313" key="3">
    <source>
        <dbReference type="Proteomes" id="UP001595462"/>
    </source>
</evidence>
<sequence length="341" mass="37228">MNPYDYSVDEEDGCDGDPCSIPAMTVFDYGQLKAAHDAETKNSQRREALSRMLKSGPHRRLAVAEPGLMGDLEQLARRQPNCETVIARIRRHIALSLLAEPRALRWPPLLLDGPPGVGKTYFARALAELLRTPFFMVNCSSVTASFVLGGNSASWAGSRPGKIADALRDSVVGNPIVLLDEVDKLSGDSRFDGYGPLYQLLEEDTAKIFEDEHIGVPVDASQIMWLATSNNPEALPEPIRSRFEVVSINKPSMADLGAITQSIYDGLLDRESGWKKRFAARLPADVKTALSGVPPREIRRMLTGAMGQAAVARSASRSIQIGLDDLDVGDERHKAKMGFLA</sequence>
<protein>
    <submittedName>
        <fullName evidence="2">AAA family ATPase</fullName>
    </submittedName>
</protein>
<proteinExistence type="predicted"/>
<comment type="caution">
    <text evidence="2">The sequence shown here is derived from an EMBL/GenBank/DDBJ whole genome shotgun (WGS) entry which is preliminary data.</text>
</comment>
<dbReference type="EMBL" id="JBHRSS010000001">
    <property type="protein sequence ID" value="MFC3102830.1"/>
    <property type="molecule type" value="Genomic_DNA"/>
</dbReference>
<reference evidence="3" key="1">
    <citation type="journal article" date="2019" name="Int. J. Syst. Evol. Microbiol.">
        <title>The Global Catalogue of Microorganisms (GCM) 10K type strain sequencing project: providing services to taxonomists for standard genome sequencing and annotation.</title>
        <authorList>
            <consortium name="The Broad Institute Genomics Platform"/>
            <consortium name="The Broad Institute Genome Sequencing Center for Infectious Disease"/>
            <person name="Wu L."/>
            <person name="Ma J."/>
        </authorList>
    </citation>
    <scope>NUCLEOTIDE SEQUENCE [LARGE SCALE GENOMIC DNA]</scope>
    <source>
        <strain evidence="3">KCTC 52640</strain>
    </source>
</reference>
<dbReference type="SMART" id="SM00382">
    <property type="entry name" value="AAA"/>
    <property type="match status" value="1"/>
</dbReference>
<dbReference type="RefSeq" id="WP_380686270.1">
    <property type="nucleotide sequence ID" value="NZ_JBHRSS010000001.1"/>
</dbReference>
<dbReference type="InterPro" id="IPR003959">
    <property type="entry name" value="ATPase_AAA_core"/>
</dbReference>
<dbReference type="Gene3D" id="3.40.50.300">
    <property type="entry name" value="P-loop containing nucleotide triphosphate hydrolases"/>
    <property type="match status" value="1"/>
</dbReference>
<dbReference type="InterPro" id="IPR027065">
    <property type="entry name" value="Lon_Prtase"/>
</dbReference>
<dbReference type="PANTHER" id="PTHR43718:SF2">
    <property type="entry name" value="LON PROTEASE HOMOLOG, MITOCHONDRIAL"/>
    <property type="match status" value="1"/>
</dbReference>
<dbReference type="SUPFAM" id="SSF52540">
    <property type="entry name" value="P-loop containing nucleoside triphosphate hydrolases"/>
    <property type="match status" value="1"/>
</dbReference>
<evidence type="ECO:0000313" key="2">
    <source>
        <dbReference type="EMBL" id="MFC3102830.1"/>
    </source>
</evidence>
<accession>A0ABV7EJH1</accession>
<dbReference type="InterPro" id="IPR003593">
    <property type="entry name" value="AAA+_ATPase"/>
</dbReference>
<organism evidence="2 3">
    <name type="scientific">Salinisphaera aquimarina</name>
    <dbReference type="NCBI Taxonomy" id="2094031"/>
    <lineage>
        <taxon>Bacteria</taxon>
        <taxon>Pseudomonadati</taxon>
        <taxon>Pseudomonadota</taxon>
        <taxon>Gammaproteobacteria</taxon>
        <taxon>Salinisphaerales</taxon>
        <taxon>Salinisphaeraceae</taxon>
        <taxon>Salinisphaera</taxon>
    </lineage>
</organism>
<feature type="domain" description="AAA+ ATPase" evidence="1">
    <location>
        <begin position="105"/>
        <end position="252"/>
    </location>
</feature>
<dbReference type="InterPro" id="IPR027417">
    <property type="entry name" value="P-loop_NTPase"/>
</dbReference>
<dbReference type="Proteomes" id="UP001595462">
    <property type="component" value="Unassembled WGS sequence"/>
</dbReference>
<dbReference type="Pfam" id="PF00004">
    <property type="entry name" value="AAA"/>
    <property type="match status" value="1"/>
</dbReference>
<name>A0ABV7EJH1_9GAMM</name>
<dbReference type="PANTHER" id="PTHR43718">
    <property type="entry name" value="LON PROTEASE"/>
    <property type="match status" value="1"/>
</dbReference>